<dbReference type="GeneID" id="106458549"/>
<evidence type="ECO:0000313" key="2">
    <source>
        <dbReference type="Proteomes" id="UP000694941"/>
    </source>
</evidence>
<dbReference type="RefSeq" id="XP_013773521.1">
    <property type="nucleotide sequence ID" value="XM_013918067.2"/>
</dbReference>
<feature type="compositionally biased region" description="Polar residues" evidence="1">
    <location>
        <begin position="77"/>
        <end position="99"/>
    </location>
</feature>
<proteinExistence type="predicted"/>
<organism evidence="2 3">
    <name type="scientific">Limulus polyphemus</name>
    <name type="common">Atlantic horseshoe crab</name>
    <dbReference type="NCBI Taxonomy" id="6850"/>
    <lineage>
        <taxon>Eukaryota</taxon>
        <taxon>Metazoa</taxon>
        <taxon>Ecdysozoa</taxon>
        <taxon>Arthropoda</taxon>
        <taxon>Chelicerata</taxon>
        <taxon>Merostomata</taxon>
        <taxon>Xiphosura</taxon>
        <taxon>Limulidae</taxon>
        <taxon>Limulus</taxon>
    </lineage>
</organism>
<feature type="region of interest" description="Disordered" evidence="1">
    <location>
        <begin position="1"/>
        <end position="44"/>
    </location>
</feature>
<feature type="compositionally biased region" description="Basic and acidic residues" evidence="1">
    <location>
        <begin position="217"/>
        <end position="229"/>
    </location>
</feature>
<feature type="compositionally biased region" description="Low complexity" evidence="1">
    <location>
        <begin position="277"/>
        <end position="286"/>
    </location>
</feature>
<feature type="compositionally biased region" description="Basic residues" evidence="1">
    <location>
        <begin position="462"/>
        <end position="477"/>
    </location>
</feature>
<feature type="region of interest" description="Disordered" evidence="1">
    <location>
        <begin position="277"/>
        <end position="477"/>
    </location>
</feature>
<feature type="compositionally biased region" description="Polar residues" evidence="1">
    <location>
        <begin position="172"/>
        <end position="201"/>
    </location>
</feature>
<name>A0ABM1B2K7_LIMPO</name>
<feature type="compositionally biased region" description="Basic and acidic residues" evidence="1">
    <location>
        <begin position="34"/>
        <end position="44"/>
    </location>
</feature>
<feature type="compositionally biased region" description="Polar residues" evidence="1">
    <location>
        <begin position="439"/>
        <end position="460"/>
    </location>
</feature>
<feature type="region of interest" description="Disordered" evidence="1">
    <location>
        <begin position="58"/>
        <end position="263"/>
    </location>
</feature>
<reference evidence="3" key="1">
    <citation type="submission" date="2025-08" db="UniProtKB">
        <authorList>
            <consortium name="RefSeq"/>
        </authorList>
    </citation>
    <scope>IDENTIFICATION</scope>
    <source>
        <tissue evidence="3">Muscle</tissue>
    </source>
</reference>
<evidence type="ECO:0000256" key="1">
    <source>
        <dbReference type="SAM" id="MobiDB-lite"/>
    </source>
</evidence>
<feature type="compositionally biased region" description="Polar residues" evidence="1">
    <location>
        <begin position="106"/>
        <end position="129"/>
    </location>
</feature>
<feature type="compositionally biased region" description="Polar residues" evidence="1">
    <location>
        <begin position="15"/>
        <end position="32"/>
    </location>
</feature>
<feature type="compositionally biased region" description="Basic and acidic residues" evidence="1">
    <location>
        <begin position="291"/>
        <end position="309"/>
    </location>
</feature>
<dbReference type="Proteomes" id="UP000694941">
    <property type="component" value="Unplaced"/>
</dbReference>
<accession>A0ABM1B2K7</accession>
<protein>
    <submittedName>
        <fullName evidence="3">Mucin-17-like</fullName>
    </submittedName>
</protein>
<sequence length="477" mass="52918">MLFLSDSESEHENDVGTNRMTLSGDNMQGISSEENNKLDKKEDKTPIIISMPETLSCSLKTVEEEQGKIELDKSTKLETSPVTPGTGSLENNFEPPSSESAEDSGKSQSPINQHILTQTGSNESQQTHSKGFETPISKLSTAKRMSTRKKRMSVEEHEPSQTVRSTRSRTSKTNIDGTISESSVEIMKTQKSGSSESTSLIEKTKSPGATAKGSRLTMEEVKEHESTRLEEEEDSPKTRSRVSSQEQREMLVSPVKIAQESSSQLDIKKEHILDSLSTTPLTTSTPGVVTRAERRRRESTTSEDSERYDPSGYTKFTFTEPTVPEEREVLDLPPFDTSKTSAMSFIFSPPITRSRTRRRRSEDIGSDVESYTPPRRQFRDPLLSDSPTSVTSTDLDMVSETQAVVITTKTKETKPKPRSKKGKPPAHSIINLISPVPEESSTAVASSSRGLKKTGTQAKHTMTLRKAKLQSRRRVKL</sequence>
<gene>
    <name evidence="3" type="primary">LOC106458549</name>
</gene>
<feature type="compositionally biased region" description="Polar residues" evidence="1">
    <location>
        <begin position="385"/>
        <end position="405"/>
    </location>
</feature>
<feature type="compositionally biased region" description="Basic and acidic residues" evidence="1">
    <location>
        <begin position="61"/>
        <end position="76"/>
    </location>
</feature>
<keyword evidence="2" id="KW-1185">Reference proteome</keyword>
<evidence type="ECO:0000313" key="3">
    <source>
        <dbReference type="RefSeq" id="XP_013773521.1"/>
    </source>
</evidence>